<evidence type="ECO:0000313" key="3">
    <source>
        <dbReference type="EMBL" id="PSR88907.1"/>
    </source>
</evidence>
<dbReference type="AlphaFoldDB" id="A0A2R6PCB4"/>
<dbReference type="PANTHER" id="PTHR46487:SF1">
    <property type="entry name" value="DNA REPAIR PROTEIN XRCC3"/>
    <property type="match status" value="1"/>
</dbReference>
<sequence length="348" mass="38291">MKTTTIPALVHVLSKTLPDFLQDLNSSPNAKPVRLLVIDALTELFHSDDKVSSPTMIERSRNLVEISNRLHSIANKHRIAVVVLNEVVDVFHRDSALGALDHEVGYREQARLFNRADSIPGEGQKEAALGLVWANQINARIMLSRTKRMRYLETESRATKRRRLSGRASADPISTSHLEDQPTRIRRLTVIFSSVAPPASLDYIVTECGVAVLDDQEQDLSVDYRPQSPMKDSTATMLPVLCPVEGVAPLDIPTHDSDLSTDSLRLDQLPNSKGLLQSDGEPATTVDDGRDAEDGPQGDLTDDEFEVYWRDMDFGSDFFSQLDEGVSLSGIDRGRAADPGDTSSTNAA</sequence>
<feature type="region of interest" description="Disordered" evidence="1">
    <location>
        <begin position="270"/>
        <end position="301"/>
    </location>
</feature>
<dbReference type="InterPro" id="IPR020588">
    <property type="entry name" value="RecA_ATP-bd"/>
</dbReference>
<dbReference type="GO" id="GO:0033065">
    <property type="term" value="C:Rad51C-XRCC3 complex"/>
    <property type="evidence" value="ECO:0007669"/>
    <property type="project" value="TreeGrafter"/>
</dbReference>
<dbReference type="GO" id="GO:0005657">
    <property type="term" value="C:replication fork"/>
    <property type="evidence" value="ECO:0007669"/>
    <property type="project" value="TreeGrafter"/>
</dbReference>
<feature type="region of interest" description="Disordered" evidence="1">
    <location>
        <begin position="156"/>
        <end position="179"/>
    </location>
</feature>
<dbReference type="GO" id="GO:0005524">
    <property type="term" value="F:ATP binding"/>
    <property type="evidence" value="ECO:0007669"/>
    <property type="project" value="InterPro"/>
</dbReference>
<dbReference type="GO" id="GO:0045003">
    <property type="term" value="P:double-strand break repair via synthesis-dependent strand annealing"/>
    <property type="evidence" value="ECO:0007669"/>
    <property type="project" value="TreeGrafter"/>
</dbReference>
<name>A0A2R6PCB4_9APHY</name>
<organism evidence="3 4">
    <name type="scientific">Hermanssonia centrifuga</name>
    <dbReference type="NCBI Taxonomy" id="98765"/>
    <lineage>
        <taxon>Eukaryota</taxon>
        <taxon>Fungi</taxon>
        <taxon>Dikarya</taxon>
        <taxon>Basidiomycota</taxon>
        <taxon>Agaricomycotina</taxon>
        <taxon>Agaricomycetes</taxon>
        <taxon>Polyporales</taxon>
        <taxon>Meruliaceae</taxon>
        <taxon>Hermanssonia</taxon>
    </lineage>
</organism>
<dbReference type="GO" id="GO:0071140">
    <property type="term" value="P:resolution of mitotic recombination intermediates"/>
    <property type="evidence" value="ECO:0007669"/>
    <property type="project" value="TreeGrafter"/>
</dbReference>
<dbReference type="GO" id="GO:0000400">
    <property type="term" value="F:four-way junction DNA binding"/>
    <property type="evidence" value="ECO:0007669"/>
    <property type="project" value="TreeGrafter"/>
</dbReference>
<dbReference type="SUPFAM" id="SSF52540">
    <property type="entry name" value="P-loop containing nucleoside triphosphate hydrolases"/>
    <property type="match status" value="1"/>
</dbReference>
<dbReference type="Proteomes" id="UP000186601">
    <property type="component" value="Unassembled WGS sequence"/>
</dbReference>
<evidence type="ECO:0000259" key="2">
    <source>
        <dbReference type="PROSITE" id="PS50162"/>
    </source>
</evidence>
<reference evidence="3 4" key="1">
    <citation type="submission" date="2018-02" db="EMBL/GenBank/DDBJ databases">
        <title>Genome sequence of the basidiomycete white-rot fungus Phlebia centrifuga.</title>
        <authorList>
            <person name="Granchi Z."/>
            <person name="Peng M."/>
            <person name="de Vries R.P."/>
            <person name="Hilden K."/>
            <person name="Makela M.R."/>
            <person name="Grigoriev I."/>
            <person name="Riley R."/>
        </authorList>
    </citation>
    <scope>NUCLEOTIDE SEQUENCE [LARGE SCALE GENOMIC DNA]</scope>
    <source>
        <strain evidence="3 4">FBCC195</strain>
    </source>
</reference>
<dbReference type="OrthoDB" id="1861185at2759"/>
<protein>
    <recommendedName>
        <fullName evidence="2">RecA family profile 1 domain-containing protein</fullName>
    </recommendedName>
</protein>
<feature type="region of interest" description="Disordered" evidence="1">
    <location>
        <begin position="328"/>
        <end position="348"/>
    </location>
</feature>
<dbReference type="PROSITE" id="PS50162">
    <property type="entry name" value="RECA_2"/>
    <property type="match status" value="1"/>
</dbReference>
<dbReference type="GO" id="GO:0061982">
    <property type="term" value="P:meiosis I cell cycle process"/>
    <property type="evidence" value="ECO:0007669"/>
    <property type="project" value="UniProtKB-ARBA"/>
</dbReference>
<accession>A0A2R6PCB4</accession>
<dbReference type="EMBL" id="MLYV02000502">
    <property type="protein sequence ID" value="PSR88907.1"/>
    <property type="molecule type" value="Genomic_DNA"/>
</dbReference>
<proteinExistence type="predicted"/>
<comment type="caution">
    <text evidence="3">The sequence shown here is derived from an EMBL/GenBank/DDBJ whole genome shotgun (WGS) entry which is preliminary data.</text>
</comment>
<dbReference type="GO" id="GO:0140664">
    <property type="term" value="F:ATP-dependent DNA damage sensor activity"/>
    <property type="evidence" value="ECO:0007669"/>
    <property type="project" value="InterPro"/>
</dbReference>
<evidence type="ECO:0000313" key="4">
    <source>
        <dbReference type="Proteomes" id="UP000186601"/>
    </source>
</evidence>
<keyword evidence="4" id="KW-1185">Reference proteome</keyword>
<evidence type="ECO:0000256" key="1">
    <source>
        <dbReference type="SAM" id="MobiDB-lite"/>
    </source>
</evidence>
<dbReference type="GO" id="GO:0000722">
    <property type="term" value="P:telomere maintenance via recombination"/>
    <property type="evidence" value="ECO:0007669"/>
    <property type="project" value="TreeGrafter"/>
</dbReference>
<dbReference type="STRING" id="98765.A0A2R6PCB4"/>
<dbReference type="GO" id="GO:0090656">
    <property type="term" value="P:t-circle formation"/>
    <property type="evidence" value="ECO:0007669"/>
    <property type="project" value="TreeGrafter"/>
</dbReference>
<gene>
    <name evidence="3" type="ORF">PHLCEN_2v5056</name>
</gene>
<dbReference type="Gene3D" id="3.40.50.300">
    <property type="entry name" value="P-loop containing nucleotide triphosphate hydrolases"/>
    <property type="match status" value="1"/>
</dbReference>
<dbReference type="PANTHER" id="PTHR46487">
    <property type="entry name" value="DNA REPAIR PROTEIN XRCC3"/>
    <property type="match status" value="1"/>
</dbReference>
<feature type="domain" description="RecA family profile 1" evidence="2">
    <location>
        <begin position="1"/>
        <end position="87"/>
    </location>
</feature>
<dbReference type="InterPro" id="IPR027417">
    <property type="entry name" value="P-loop_NTPase"/>
</dbReference>